<name>A0AAD8F455_BIOPF</name>
<reference evidence="2" key="2">
    <citation type="submission" date="2023-04" db="EMBL/GenBank/DDBJ databases">
        <authorList>
            <person name="Bu L."/>
            <person name="Lu L."/>
            <person name="Laidemitt M.R."/>
            <person name="Zhang S.M."/>
            <person name="Mutuku M."/>
            <person name="Mkoji G."/>
            <person name="Steinauer M."/>
            <person name="Loker E.S."/>
        </authorList>
    </citation>
    <scope>NUCLEOTIDE SEQUENCE</scope>
    <source>
        <strain evidence="2">KasaAsao</strain>
        <tissue evidence="2">Whole Snail</tissue>
    </source>
</reference>
<feature type="region of interest" description="Disordered" evidence="1">
    <location>
        <begin position="240"/>
        <end position="259"/>
    </location>
</feature>
<evidence type="ECO:0000256" key="1">
    <source>
        <dbReference type="SAM" id="MobiDB-lite"/>
    </source>
</evidence>
<organism evidence="2 3">
    <name type="scientific">Biomphalaria pfeifferi</name>
    <name type="common">Bloodfluke planorb</name>
    <name type="synonym">Freshwater snail</name>
    <dbReference type="NCBI Taxonomy" id="112525"/>
    <lineage>
        <taxon>Eukaryota</taxon>
        <taxon>Metazoa</taxon>
        <taxon>Spiralia</taxon>
        <taxon>Lophotrochozoa</taxon>
        <taxon>Mollusca</taxon>
        <taxon>Gastropoda</taxon>
        <taxon>Heterobranchia</taxon>
        <taxon>Euthyneura</taxon>
        <taxon>Panpulmonata</taxon>
        <taxon>Hygrophila</taxon>
        <taxon>Lymnaeoidea</taxon>
        <taxon>Planorbidae</taxon>
        <taxon>Biomphalaria</taxon>
    </lineage>
</organism>
<sequence>MEIQELKELALIFKETANTKKKTTLDIFYNVENCTEMLGTDTYLRYTPTYTTKTEPALSVRGSIRKNEVSKLKVGLRNVSISSKDIGVHAKWTFSVYNRNTEQYQLISKSRMNISSITKVTKFPVQLSDLQHLIHENTLLFKWNIEILPSPPGQAIVRSPDDINKTLDKLFETLSVDKHDESEKEKTLLSMMEDLGKCKNRQKNNEDKLQTIEQNVLDINDRLTTMLSNTYVTRERCLEERGRQTYHSPQTIPTDQRKRESKIKLTLEEKGDKSPTENTAQYETKTSQKLSCDKETQTESTFLKTVEPRYTGKLFPRSRISPDLSEKSSDLSMFAKDRWLEIEDLERKRNQSRLKEIRILSRQFSSMGSLSPRLKEEEQEEYLRLKRLNMKFELEWMLSSDMLAHKRILFLGCDIELMRAILCQYKNSAFWRMSDKKELQLMQCEDEGIYFYCGCISGSAPESDLLSLMSSSEKYKAHGFHACVIVIRTMLDTQILDIFDDRFLRQFCFLLMSNDLDFMSLGVRDIVRFDWFSFGRELLKNKLERLSTEQFQFDRNILKTSTEQAELKEMNEVKEKCLLFRDFLRTIKNRNIVGHTIQPVTQQIRFLLLECQNILLEIV</sequence>
<feature type="compositionally biased region" description="Polar residues" evidence="1">
    <location>
        <begin position="245"/>
        <end position="254"/>
    </location>
</feature>
<evidence type="ECO:0000313" key="3">
    <source>
        <dbReference type="Proteomes" id="UP001233172"/>
    </source>
</evidence>
<evidence type="ECO:0000313" key="2">
    <source>
        <dbReference type="EMBL" id="KAK0049968.1"/>
    </source>
</evidence>
<protein>
    <submittedName>
        <fullName evidence="2">Uncharacterized protein</fullName>
    </submittedName>
</protein>
<feature type="region of interest" description="Disordered" evidence="1">
    <location>
        <begin position="268"/>
        <end position="298"/>
    </location>
</feature>
<reference evidence="2" key="1">
    <citation type="journal article" date="2023" name="PLoS Negl. Trop. Dis.">
        <title>A genome sequence for Biomphalaria pfeifferi, the major vector snail for the human-infecting parasite Schistosoma mansoni.</title>
        <authorList>
            <person name="Bu L."/>
            <person name="Lu L."/>
            <person name="Laidemitt M.R."/>
            <person name="Zhang S.M."/>
            <person name="Mutuku M."/>
            <person name="Mkoji G."/>
            <person name="Steinauer M."/>
            <person name="Loker E.S."/>
        </authorList>
    </citation>
    <scope>NUCLEOTIDE SEQUENCE</scope>
    <source>
        <strain evidence="2">KasaAsao</strain>
    </source>
</reference>
<dbReference type="AlphaFoldDB" id="A0AAD8F455"/>
<keyword evidence="3" id="KW-1185">Reference proteome</keyword>
<proteinExistence type="predicted"/>
<feature type="compositionally biased region" description="Polar residues" evidence="1">
    <location>
        <begin position="276"/>
        <end position="290"/>
    </location>
</feature>
<dbReference type="EMBL" id="JASAOG010000119">
    <property type="protein sequence ID" value="KAK0049968.1"/>
    <property type="molecule type" value="Genomic_DNA"/>
</dbReference>
<gene>
    <name evidence="2" type="ORF">Bpfe_020519</name>
</gene>
<accession>A0AAD8F455</accession>
<dbReference type="Proteomes" id="UP001233172">
    <property type="component" value="Unassembled WGS sequence"/>
</dbReference>
<comment type="caution">
    <text evidence="2">The sequence shown here is derived from an EMBL/GenBank/DDBJ whole genome shotgun (WGS) entry which is preliminary data.</text>
</comment>